<dbReference type="AlphaFoldDB" id="A0A9P4K9R7"/>
<comment type="caution">
    <text evidence="1">The sequence shown here is derived from an EMBL/GenBank/DDBJ whole genome shotgun (WGS) entry which is preliminary data.</text>
</comment>
<accession>A0A9P4K9R7</accession>
<gene>
    <name evidence="1" type="ORF">CC78DRAFT_570030</name>
</gene>
<organism evidence="1 2">
    <name type="scientific">Lojkania enalia</name>
    <dbReference type="NCBI Taxonomy" id="147567"/>
    <lineage>
        <taxon>Eukaryota</taxon>
        <taxon>Fungi</taxon>
        <taxon>Dikarya</taxon>
        <taxon>Ascomycota</taxon>
        <taxon>Pezizomycotina</taxon>
        <taxon>Dothideomycetes</taxon>
        <taxon>Pleosporomycetidae</taxon>
        <taxon>Pleosporales</taxon>
        <taxon>Pleosporales incertae sedis</taxon>
        <taxon>Lojkania</taxon>
    </lineage>
</organism>
<dbReference type="InterPro" id="IPR032675">
    <property type="entry name" value="LRR_dom_sf"/>
</dbReference>
<evidence type="ECO:0000313" key="2">
    <source>
        <dbReference type="Proteomes" id="UP000800093"/>
    </source>
</evidence>
<keyword evidence="2" id="KW-1185">Reference proteome</keyword>
<evidence type="ECO:0000313" key="1">
    <source>
        <dbReference type="EMBL" id="KAF2262054.1"/>
    </source>
</evidence>
<evidence type="ECO:0008006" key="3">
    <source>
        <dbReference type="Google" id="ProtNLM"/>
    </source>
</evidence>
<dbReference type="EMBL" id="ML986645">
    <property type="protein sequence ID" value="KAF2262054.1"/>
    <property type="molecule type" value="Genomic_DNA"/>
</dbReference>
<dbReference type="SUPFAM" id="SSF52047">
    <property type="entry name" value="RNI-like"/>
    <property type="match status" value="1"/>
</dbReference>
<protein>
    <recommendedName>
        <fullName evidence="3">F-box domain-containing protein</fullName>
    </recommendedName>
</protein>
<dbReference type="OrthoDB" id="2520703at2759"/>
<name>A0A9P4K9R7_9PLEO</name>
<dbReference type="Proteomes" id="UP000800093">
    <property type="component" value="Unassembled WGS sequence"/>
</dbReference>
<proteinExistence type="predicted"/>
<sequence>MDLPNELILGIISVFRIIRSYETQSEGFRDKEHEKSRQCENRLRQRTLYSLSLTSRRFHRISQPILYSDFTSTAVWRGLRPLLRFRESIINQPYLASHVQYIENRLSDYMGNVLFDDLKLDGAVEMVENYFASLGDVIGRCPNITHLSVVSLEAADVTLWQRLVDQDSSPPRFLKHGFSKLRTLCVQLHSGYYSFQDKGVCFQKICGAMVTAPSLRNLRASTVVSCCGPDPMPMEFKVLESIDISECRLGFQDLVSLLEACSNLKHFGCQWSYLDDQTSQAADVATFLSALVGQKDKLESIRLDTRHVRLYPNYFISNAPLRFQGFGALRSLEICEVSLLGTSIPFFNYFREELPIRISELLPASLVSLTILLNEQVELPSYFKPDNYFPLLDLVEDCPRHLPNLKILQICPSDEPVRLEMARQQLEPKFARVGIEMSICLEPMKTNSY</sequence>
<reference evidence="2" key="1">
    <citation type="journal article" date="2020" name="Stud. Mycol.">
        <title>101 Dothideomycetes genomes: A test case for predicting lifestyles and emergence of pathogens.</title>
        <authorList>
            <person name="Haridas S."/>
            <person name="Albert R."/>
            <person name="Binder M."/>
            <person name="Bloem J."/>
            <person name="LaButti K."/>
            <person name="Salamov A."/>
            <person name="Andreopoulos B."/>
            <person name="Baker S."/>
            <person name="Barry K."/>
            <person name="Bills G."/>
            <person name="Bluhm B."/>
            <person name="Cannon C."/>
            <person name="Castanera R."/>
            <person name="Culley D."/>
            <person name="Daum C."/>
            <person name="Ezra D."/>
            <person name="Gonzalez J."/>
            <person name="Henrissat B."/>
            <person name="Kuo A."/>
            <person name="Liang C."/>
            <person name="Lipzen A."/>
            <person name="Lutzoni F."/>
            <person name="Magnuson J."/>
            <person name="Mondo S."/>
            <person name="Nolan M."/>
            <person name="Ohm R."/>
            <person name="Pangilinan J."/>
            <person name="Park H.-J."/>
            <person name="Ramirez L."/>
            <person name="Alfaro M."/>
            <person name="Sun H."/>
            <person name="Tritt A."/>
            <person name="Yoshinaga Y."/>
            <person name="Zwiers L.-H."/>
            <person name="Turgeon B."/>
            <person name="Goodwin S."/>
            <person name="Spatafora J."/>
            <person name="Crous P."/>
            <person name="Grigoriev I."/>
        </authorList>
    </citation>
    <scope>NUCLEOTIDE SEQUENCE [LARGE SCALE GENOMIC DNA]</scope>
    <source>
        <strain evidence="2">CBS 304.66</strain>
    </source>
</reference>
<dbReference type="Gene3D" id="3.80.10.10">
    <property type="entry name" value="Ribonuclease Inhibitor"/>
    <property type="match status" value="1"/>
</dbReference>